<keyword evidence="3" id="KW-0611">Plant defense</keyword>
<keyword evidence="12" id="KW-1185">Reference proteome</keyword>
<reference evidence="11" key="1">
    <citation type="submission" date="2020-05" db="EMBL/GenBank/DDBJ databases">
        <title>WGS assembly of Panicum virgatum.</title>
        <authorList>
            <person name="Lovell J.T."/>
            <person name="Jenkins J."/>
            <person name="Shu S."/>
            <person name="Juenger T.E."/>
            <person name="Schmutz J."/>
        </authorList>
    </citation>
    <scope>NUCLEOTIDE SEQUENCE</scope>
    <source>
        <strain evidence="11">AP13</strain>
    </source>
</reference>
<dbReference type="InterPro" id="IPR058922">
    <property type="entry name" value="WHD_DRP"/>
</dbReference>
<evidence type="ECO:0000256" key="3">
    <source>
        <dbReference type="ARBA" id="ARBA00022821"/>
    </source>
</evidence>
<dbReference type="Pfam" id="PF00931">
    <property type="entry name" value="NB-ARC"/>
    <property type="match status" value="1"/>
</dbReference>
<dbReference type="Gene3D" id="3.40.50.300">
    <property type="entry name" value="P-loop containing nucleotide triphosphate hydrolases"/>
    <property type="match status" value="1"/>
</dbReference>
<dbReference type="SUPFAM" id="SSF52058">
    <property type="entry name" value="L domain-like"/>
    <property type="match status" value="2"/>
</dbReference>
<dbReference type="EMBL" id="CM029039">
    <property type="protein sequence ID" value="KAG2641327.1"/>
    <property type="molecule type" value="Genomic_DNA"/>
</dbReference>
<dbReference type="Proteomes" id="UP000823388">
    <property type="component" value="Chromosome 2K"/>
</dbReference>
<dbReference type="GO" id="GO:0003700">
    <property type="term" value="F:DNA-binding transcription factor activity"/>
    <property type="evidence" value="ECO:0007669"/>
    <property type="project" value="InterPro"/>
</dbReference>
<dbReference type="PANTHER" id="PTHR36766">
    <property type="entry name" value="PLANT BROAD-SPECTRUM MILDEW RESISTANCE PROTEIN RPW8"/>
    <property type="match status" value="1"/>
</dbReference>
<dbReference type="PANTHER" id="PTHR36766:SF55">
    <property type="entry name" value="OS11G0492900 PROTEIN"/>
    <property type="match status" value="1"/>
</dbReference>
<dbReference type="GO" id="GO:0043531">
    <property type="term" value="F:ADP binding"/>
    <property type="evidence" value="ECO:0007669"/>
    <property type="project" value="InterPro"/>
</dbReference>
<dbReference type="GO" id="GO:0006952">
    <property type="term" value="P:defense response"/>
    <property type="evidence" value="ECO:0007669"/>
    <property type="project" value="UniProtKB-KW"/>
</dbReference>
<dbReference type="InterPro" id="IPR015300">
    <property type="entry name" value="DNA-bd_pseudobarrel_sf"/>
</dbReference>
<dbReference type="PROSITE" id="PS50863">
    <property type="entry name" value="B3"/>
    <property type="match status" value="1"/>
</dbReference>
<dbReference type="SUPFAM" id="SSF118290">
    <property type="entry name" value="WRKY DNA-binding domain"/>
    <property type="match status" value="1"/>
</dbReference>
<dbReference type="InterPro" id="IPR036388">
    <property type="entry name" value="WH-like_DNA-bd_sf"/>
</dbReference>
<dbReference type="InterPro" id="IPR056789">
    <property type="entry name" value="LRR_R13L1-DRL21"/>
</dbReference>
<evidence type="ECO:0000256" key="2">
    <source>
        <dbReference type="ARBA" id="ARBA00022614"/>
    </source>
</evidence>
<dbReference type="Gene3D" id="3.80.10.10">
    <property type="entry name" value="Ribonuclease Inhibitor"/>
    <property type="match status" value="4"/>
</dbReference>
<dbReference type="Gene3D" id="2.20.25.80">
    <property type="entry name" value="WRKY domain"/>
    <property type="match status" value="1"/>
</dbReference>
<evidence type="ECO:0000256" key="4">
    <source>
        <dbReference type="ARBA" id="ARBA00023015"/>
    </source>
</evidence>
<dbReference type="Pfam" id="PF23559">
    <property type="entry name" value="WHD_DRP"/>
    <property type="match status" value="1"/>
</dbReference>
<dbReference type="SMART" id="SM00774">
    <property type="entry name" value="WRKY"/>
    <property type="match status" value="1"/>
</dbReference>
<dbReference type="InterPro" id="IPR032675">
    <property type="entry name" value="LRR_dom_sf"/>
</dbReference>
<keyword evidence="6" id="KW-0804">Transcription</keyword>
<proteinExistence type="predicted"/>
<dbReference type="SUPFAM" id="SSF52540">
    <property type="entry name" value="P-loop containing nucleoside triphosphate hydrolases"/>
    <property type="match status" value="1"/>
</dbReference>
<evidence type="ECO:0000259" key="10">
    <source>
        <dbReference type="PROSITE" id="PS50863"/>
    </source>
</evidence>
<comment type="caution">
    <text evidence="11">The sequence shown here is derived from an EMBL/GenBank/DDBJ whole genome shotgun (WGS) entry which is preliminary data.</text>
</comment>
<dbReference type="PROSITE" id="PS50811">
    <property type="entry name" value="WRKY"/>
    <property type="match status" value="1"/>
</dbReference>
<feature type="region of interest" description="Disordered" evidence="8">
    <location>
        <begin position="1"/>
        <end position="88"/>
    </location>
</feature>
<dbReference type="Gene3D" id="2.40.330.10">
    <property type="entry name" value="DNA-binding pseudobarrel domain"/>
    <property type="match status" value="1"/>
</dbReference>
<keyword evidence="5" id="KW-0238">DNA-binding</keyword>
<dbReference type="Pfam" id="PF03106">
    <property type="entry name" value="WRKY"/>
    <property type="match status" value="1"/>
</dbReference>
<dbReference type="GO" id="GO:0043565">
    <property type="term" value="F:sequence-specific DNA binding"/>
    <property type="evidence" value="ECO:0007669"/>
    <property type="project" value="InterPro"/>
</dbReference>
<evidence type="ECO:0000256" key="5">
    <source>
        <dbReference type="ARBA" id="ARBA00023125"/>
    </source>
</evidence>
<evidence type="ECO:0000256" key="8">
    <source>
        <dbReference type="SAM" id="MobiDB-lite"/>
    </source>
</evidence>
<dbReference type="CDD" id="cd10017">
    <property type="entry name" value="B3_DNA"/>
    <property type="match status" value="1"/>
</dbReference>
<dbReference type="SUPFAM" id="SSF101936">
    <property type="entry name" value="DNA-binding pseudobarrel domain"/>
    <property type="match status" value="1"/>
</dbReference>
<dbReference type="InterPro" id="IPR003340">
    <property type="entry name" value="B3_DNA-bd"/>
</dbReference>
<dbReference type="InterPro" id="IPR036576">
    <property type="entry name" value="WRKY_dom_sf"/>
</dbReference>
<sequence>MEVEPGSGGSSRCRAAEGELQDEQGDASVEVQLDLFPGPAPRPLRVKESSSSDSGITFSVGSQSSKKGGGGSRSRGDRAPPATAVGKQHLLDKVLTPADVGERLVIPEEDAVCWPFLPGIVFTFEDPNGKQWSFRCSYSEELRGCYMTKEWSRFVREKGLHAGDTVSFYRGLGAAGHGRFFVDWKLHADGAHRRPKQPPMATPNLELADPCSASSIRRLSQQLVHVRTTISPSTSSGTQVSFAWLTNVRSLAADAEDCLQDLHCRMMQAVLVVGSHEKDPNVSGNSSKATSSSFFQSASPLQLTVKSIGDKLEGLQHGRPELSVAAPHNSSKLISVNHLVVRCILLCRGILGIMSAAGADEVKATREIPVFASDDLTYAGRANVSMMDSPKMPANVTDPIYLLPTFIRSLLYLDLSNCSSLAQVHPSLCTLHHLAALNLSRCYSLRTLPVSLGMLQKLQILVLSNCQKLQNLPVSLCDLSKLRLLDLSGCSRLETLPYSFVTLRQLEILNLSYCKGLKELPQPFGILQGLKYLNLSGCHGLDLDVECKLANLMCATLSPHSNIQGFADSFRDLKNHLDMSRWWKKSRVHPQCNPKAVPFHTYKCHEQSIIERLLSVNFDESVVTGDHVVISICVVGESGMGKTDLIHRIYNDKLILDTFDLRIWLPACDKKMLLGKIVEFTTFSYCCDSPMSVLEEILTEELTGKKFLLVLDDCDNESPQFWNELLKLFNVCSKGSAVITTTKNKEVANHMGATQTYYLSSLPKEDCFMIFHRHALGSLDMKSYPPLESVGWKVVEKCGGNALCIKSLTGLLCHSEIGLSQMDMLVDGILPALRLCYDLLPSHLQQCFKFCSLFPKDYNFSKHHIVRLWIAQGFVFPEEGCQPEETGLHYFDELFCRSFFQHSPFHNDNEDKFVMHELFHDLAQSVSRNECFRSEEPFCSFPENISHLSLVPSDFKTVALIKEIKNLQSLLVVRRFFPVVRVLHGDLYVKYRFLRALNLSSTDILQLPSSIRNMKYLRFLALNNTKIKALPFEIGQVDTLQTLELKDCCRLTELPGSTSNLTKLRHLDVRQEPGNIRVSMPHGIGQLTDLQTLTVFNIGNNLLHSSIVELKNLSGLLGHVHITGLENIKTADDAREANIVGKHFLEALTLEWSYSEGDMDDEMGEVIANDILQNLQPNRNIMELVVRNYAGNQFPAWMQDSYLCNLVSVTLDNCHECSELPYLGDLPCLKSLFIQRMNSVESFGIESNSLAIEENHSLRFPSLEVLTLREMYDLQFWVGITEGDFPRICHLSISRCPKLTELPPLLSLVHLSIHCGGQVPSFSELPSLESLKIEGFNKIRSIIFPHQLTTLKKLEISDCKELSSMNSYSLSVSNLRVVRCPKLDLVGSSLEDHHRQQVDSGRNIPTRWSMVLKTATYTDLQVDSWKWEKHGEKNIFGSNLARSYYRCLHRNSTGCCATKILQPNDTDPNMLSAMYIYEHNHEFPNEPHLELSAEPATTRKRKEPDVPSDEHTSKRQLNS</sequence>
<feature type="region of interest" description="Disordered" evidence="8">
    <location>
        <begin position="1490"/>
        <end position="1519"/>
    </location>
</feature>
<dbReference type="InterPro" id="IPR002182">
    <property type="entry name" value="NB-ARC"/>
</dbReference>
<dbReference type="Gene3D" id="1.10.10.10">
    <property type="entry name" value="Winged helix-like DNA-binding domain superfamily/Winged helix DNA-binding domain"/>
    <property type="match status" value="1"/>
</dbReference>
<keyword evidence="4" id="KW-0805">Transcription regulation</keyword>
<organism evidence="11 12">
    <name type="scientific">Panicum virgatum</name>
    <name type="common">Blackwell switchgrass</name>
    <dbReference type="NCBI Taxonomy" id="38727"/>
    <lineage>
        <taxon>Eukaryota</taxon>
        <taxon>Viridiplantae</taxon>
        <taxon>Streptophyta</taxon>
        <taxon>Embryophyta</taxon>
        <taxon>Tracheophyta</taxon>
        <taxon>Spermatophyta</taxon>
        <taxon>Magnoliopsida</taxon>
        <taxon>Liliopsida</taxon>
        <taxon>Poales</taxon>
        <taxon>Poaceae</taxon>
        <taxon>PACMAD clade</taxon>
        <taxon>Panicoideae</taxon>
        <taxon>Panicodae</taxon>
        <taxon>Paniceae</taxon>
        <taxon>Panicinae</taxon>
        <taxon>Panicum</taxon>
        <taxon>Panicum sect. Hiantes</taxon>
    </lineage>
</organism>
<evidence type="ECO:0000259" key="9">
    <source>
        <dbReference type="PROSITE" id="PS50811"/>
    </source>
</evidence>
<feature type="compositionally biased region" description="Basic and acidic residues" evidence="8">
    <location>
        <begin position="1502"/>
        <end position="1513"/>
    </location>
</feature>
<comment type="subcellular location">
    <subcellularLocation>
        <location evidence="1">Nucleus</location>
    </subcellularLocation>
</comment>
<dbReference type="PRINTS" id="PR00364">
    <property type="entry name" value="DISEASERSIST"/>
</dbReference>
<keyword evidence="7" id="KW-0539">Nucleus</keyword>
<protein>
    <recommendedName>
        <fullName evidence="13">WRKY domain-containing protein</fullName>
    </recommendedName>
</protein>
<evidence type="ECO:0000256" key="7">
    <source>
        <dbReference type="ARBA" id="ARBA00023242"/>
    </source>
</evidence>
<feature type="domain" description="TF-B3" evidence="10">
    <location>
        <begin position="122"/>
        <end position="188"/>
    </location>
</feature>
<keyword evidence="2" id="KW-0433">Leucine-rich repeat</keyword>
<feature type="domain" description="WRKY" evidence="9">
    <location>
        <begin position="1416"/>
        <end position="1484"/>
    </location>
</feature>
<dbReference type="InterPro" id="IPR003657">
    <property type="entry name" value="WRKY_dom"/>
</dbReference>
<dbReference type="Pfam" id="PF02362">
    <property type="entry name" value="B3"/>
    <property type="match status" value="1"/>
</dbReference>
<gene>
    <name evidence="11" type="ORF">PVAP13_2KG173700</name>
</gene>
<name>A0A8T0W406_PANVG</name>
<evidence type="ECO:0000256" key="6">
    <source>
        <dbReference type="ARBA" id="ARBA00023163"/>
    </source>
</evidence>
<dbReference type="OrthoDB" id="683218at2759"/>
<dbReference type="Pfam" id="PF25019">
    <property type="entry name" value="LRR_R13L1-DRL21"/>
    <property type="match status" value="1"/>
</dbReference>
<dbReference type="SMART" id="SM01019">
    <property type="entry name" value="B3"/>
    <property type="match status" value="1"/>
</dbReference>
<dbReference type="GO" id="GO:0005634">
    <property type="term" value="C:nucleus"/>
    <property type="evidence" value="ECO:0007669"/>
    <property type="project" value="UniProtKB-SubCell"/>
</dbReference>
<evidence type="ECO:0008006" key="13">
    <source>
        <dbReference type="Google" id="ProtNLM"/>
    </source>
</evidence>
<evidence type="ECO:0000313" key="12">
    <source>
        <dbReference type="Proteomes" id="UP000823388"/>
    </source>
</evidence>
<evidence type="ECO:0000313" key="11">
    <source>
        <dbReference type="EMBL" id="KAG2641327.1"/>
    </source>
</evidence>
<dbReference type="InterPro" id="IPR027417">
    <property type="entry name" value="P-loop_NTPase"/>
</dbReference>
<accession>A0A8T0W406</accession>
<evidence type="ECO:0000256" key="1">
    <source>
        <dbReference type="ARBA" id="ARBA00004123"/>
    </source>
</evidence>